<evidence type="ECO:0000313" key="3">
    <source>
        <dbReference type="Proteomes" id="UP000440578"/>
    </source>
</evidence>
<keyword evidence="3" id="KW-1185">Reference proteome</keyword>
<dbReference type="Proteomes" id="UP000440578">
    <property type="component" value="Unassembled WGS sequence"/>
</dbReference>
<accession>A0A6A4WK05</accession>
<feature type="compositionally biased region" description="Polar residues" evidence="1">
    <location>
        <begin position="213"/>
        <end position="222"/>
    </location>
</feature>
<organism evidence="2 3">
    <name type="scientific">Amphibalanus amphitrite</name>
    <name type="common">Striped barnacle</name>
    <name type="synonym">Balanus amphitrite</name>
    <dbReference type="NCBI Taxonomy" id="1232801"/>
    <lineage>
        <taxon>Eukaryota</taxon>
        <taxon>Metazoa</taxon>
        <taxon>Ecdysozoa</taxon>
        <taxon>Arthropoda</taxon>
        <taxon>Crustacea</taxon>
        <taxon>Multicrustacea</taxon>
        <taxon>Cirripedia</taxon>
        <taxon>Thoracica</taxon>
        <taxon>Thoracicalcarea</taxon>
        <taxon>Balanomorpha</taxon>
        <taxon>Balanoidea</taxon>
        <taxon>Balanidae</taxon>
        <taxon>Amphibalaninae</taxon>
        <taxon>Amphibalanus</taxon>
    </lineage>
</organism>
<proteinExistence type="predicted"/>
<feature type="compositionally biased region" description="Polar residues" evidence="1">
    <location>
        <begin position="183"/>
        <end position="207"/>
    </location>
</feature>
<evidence type="ECO:0000256" key="1">
    <source>
        <dbReference type="SAM" id="MobiDB-lite"/>
    </source>
</evidence>
<feature type="region of interest" description="Disordered" evidence="1">
    <location>
        <begin position="179"/>
        <end position="222"/>
    </location>
</feature>
<reference evidence="2 3" key="1">
    <citation type="submission" date="2019-07" db="EMBL/GenBank/DDBJ databases">
        <title>Draft genome assembly of a fouling barnacle, Amphibalanus amphitrite (Darwin, 1854): The first reference genome for Thecostraca.</title>
        <authorList>
            <person name="Kim W."/>
        </authorList>
    </citation>
    <scope>NUCLEOTIDE SEQUENCE [LARGE SCALE GENOMIC DNA]</scope>
    <source>
        <strain evidence="2">SNU_AA5</strain>
        <tissue evidence="2">Soma without cirri and trophi</tissue>
    </source>
</reference>
<comment type="caution">
    <text evidence="2">The sequence shown here is derived from an EMBL/GenBank/DDBJ whole genome shotgun (WGS) entry which is preliminary data.</text>
</comment>
<gene>
    <name evidence="2" type="ORF">FJT64_025398</name>
</gene>
<name>A0A6A4WK05_AMPAM</name>
<evidence type="ECO:0000313" key="2">
    <source>
        <dbReference type="EMBL" id="KAF0302508.1"/>
    </source>
</evidence>
<dbReference type="EMBL" id="VIIS01001052">
    <property type="protein sequence ID" value="KAF0302508.1"/>
    <property type="molecule type" value="Genomic_DNA"/>
</dbReference>
<protein>
    <submittedName>
        <fullName evidence="2">Uncharacterized protein</fullName>
    </submittedName>
</protein>
<dbReference type="AlphaFoldDB" id="A0A6A4WK05"/>
<sequence>MTYIIVVYGESGRLVANADCCAGVLRDWLLTQVAHALPKSKAAGWQLDLCGADGGLRLLSVLPASSRSLETLSAGTVYRAVVRSGEPGALFHRLGGSGGSDASDHHSRLLRDQAAWELAAVRLSDDSPAELVLQTVQQVLAGAGASTASGLARQLAKAAKEGKCSERFAALERALGPHRKVQQAVQSLKQRAASKSRSPTPNRNNAAKPSPQTPSNRSTTPN</sequence>